<dbReference type="EMBL" id="OV696687">
    <property type="protein sequence ID" value="CAH1255403.1"/>
    <property type="molecule type" value="Genomic_DNA"/>
</dbReference>
<organism evidence="2 3">
    <name type="scientific">Branchiostoma lanceolatum</name>
    <name type="common">Common lancelet</name>
    <name type="synonym">Amphioxus lanceolatum</name>
    <dbReference type="NCBI Taxonomy" id="7740"/>
    <lineage>
        <taxon>Eukaryota</taxon>
        <taxon>Metazoa</taxon>
        <taxon>Chordata</taxon>
        <taxon>Cephalochordata</taxon>
        <taxon>Leptocardii</taxon>
        <taxon>Amphioxiformes</taxon>
        <taxon>Branchiostomatidae</taxon>
        <taxon>Branchiostoma</taxon>
    </lineage>
</organism>
<feature type="region of interest" description="Disordered" evidence="1">
    <location>
        <begin position="1"/>
        <end position="83"/>
    </location>
</feature>
<accession>A0A8J9ZLI3</accession>
<dbReference type="OrthoDB" id="5953540at2759"/>
<feature type="compositionally biased region" description="Polar residues" evidence="1">
    <location>
        <begin position="1"/>
        <end position="16"/>
    </location>
</feature>
<dbReference type="AlphaFoldDB" id="A0A8J9ZLI3"/>
<gene>
    <name evidence="2" type="primary">Hypp1525</name>
    <name evidence="2" type="ORF">BLAG_LOCUS14470</name>
</gene>
<evidence type="ECO:0000313" key="3">
    <source>
        <dbReference type="Proteomes" id="UP000838412"/>
    </source>
</evidence>
<dbReference type="Proteomes" id="UP000838412">
    <property type="component" value="Chromosome 2"/>
</dbReference>
<evidence type="ECO:0000313" key="2">
    <source>
        <dbReference type="EMBL" id="CAH1255403.1"/>
    </source>
</evidence>
<keyword evidence="3" id="KW-1185">Reference proteome</keyword>
<reference evidence="2" key="1">
    <citation type="submission" date="2022-01" db="EMBL/GenBank/DDBJ databases">
        <authorList>
            <person name="Braso-Vives M."/>
        </authorList>
    </citation>
    <scope>NUCLEOTIDE SEQUENCE</scope>
</reference>
<evidence type="ECO:0000256" key="1">
    <source>
        <dbReference type="SAM" id="MobiDB-lite"/>
    </source>
</evidence>
<proteinExistence type="predicted"/>
<protein>
    <submittedName>
        <fullName evidence="2">Hypp1525 protein</fullName>
    </submittedName>
</protein>
<name>A0A8J9ZLI3_BRALA</name>
<sequence>MADGTSRQPETGDQGQQPPPDAGMEAQGDLQPGQVGEGGIQPVQHGDHHHGQTGHLAPMIPGQGYPVPQQAAPMHGQTGQLVPQVPGQLGYPVLQQAAPVHGQTGQLVPVVPGQGYQVPQQAVPMMYPSGQQGYGAPTAMHPYQGFRVPAQFQPTGQVPYSVPPVGPAAANTGPPPALQLSGSVGQVGGVFGGATIRIQSQALAEGVVVCAAAAAAAIAAGRVAESAAGVAGAAAAAGFMTLATFYMNKRQQTDEAIHRVVDRERHVQVEQIEEGSLLVQVKFLTLAGYWVMRSLNERIDRGNDRTCLQLLLEDELQRIGWTGPIQVGMEGWWFADAEEQEEEAGMEEEGGQEEEGEQEEERWEWAGMLEKQSPSPSMTTEGDSGVSVAAMSVSSAGEVEEGPLKWQRARLQKHKDSPTAQRYIKAFRSWEEGADILTTSGYKDMGGVKALVLGFMQLDIVPSSFTSTVLYDQSWLNLSKAQLKQLVTSQLQVDPTDSTCLLLTALQLPHGDSRVQTLQQVVAAILQHGPGDWLYQHLHHIYCELGRAIWEASPKPKPTMTSKLPMWSDLPTTNLPALAKALSAMASSLMYKQDHLTTVYLTALLSKEVSETETIRQLEHFLRLAPECDHYVPSAHYRLATLYNQQQDRQKVIHHFTRGEQREANRLPVFNDVPRFFKDPARKAYEHFLSY</sequence>
<feature type="region of interest" description="Disordered" evidence="1">
    <location>
        <begin position="340"/>
        <end position="362"/>
    </location>
</feature>